<dbReference type="Gene3D" id="2.30.30.110">
    <property type="match status" value="1"/>
</dbReference>
<organism evidence="3 4">
    <name type="scientific">Leuconostoc pseudomesenteroides</name>
    <dbReference type="NCBI Taxonomy" id="33968"/>
    <lineage>
        <taxon>Bacteria</taxon>
        <taxon>Bacillati</taxon>
        <taxon>Bacillota</taxon>
        <taxon>Bacilli</taxon>
        <taxon>Lactobacillales</taxon>
        <taxon>Lactobacillaceae</taxon>
        <taxon>Leuconostoc</taxon>
    </lineage>
</organism>
<evidence type="ECO:0000313" key="3">
    <source>
        <dbReference type="EMBL" id="QEA42349.1"/>
    </source>
</evidence>
<keyword evidence="2" id="KW-1277">Toxin-antitoxin system</keyword>
<evidence type="ECO:0000256" key="1">
    <source>
        <dbReference type="ARBA" id="ARBA00007521"/>
    </source>
</evidence>
<sequence>MSSNYVPERQDVVWVDFQPSKLNEIRGRHPAVVLSNSGYSRLTGLVAVSPITHAANNRLQELFIPIKTNFDIEGYINPLQFHTFSIKGRNVQFAGGLIDDATFAEVVLRHDQIVSQ</sequence>
<evidence type="ECO:0000313" key="4">
    <source>
        <dbReference type="Proteomes" id="UP000321296"/>
    </source>
</evidence>
<dbReference type="EMBL" id="CP042383">
    <property type="protein sequence ID" value="QEA42349.1"/>
    <property type="molecule type" value="Genomic_DNA"/>
</dbReference>
<dbReference type="RefSeq" id="WP_147651523.1">
    <property type="nucleotide sequence ID" value="NZ_CP042383.1"/>
</dbReference>
<accession>A0A5B8SZM8</accession>
<dbReference type="GO" id="GO:0003677">
    <property type="term" value="F:DNA binding"/>
    <property type="evidence" value="ECO:0007669"/>
    <property type="project" value="InterPro"/>
</dbReference>
<dbReference type="PANTHER" id="PTHR33988">
    <property type="entry name" value="ENDORIBONUCLEASE MAZF-RELATED"/>
    <property type="match status" value="1"/>
</dbReference>
<dbReference type="InterPro" id="IPR011067">
    <property type="entry name" value="Plasmid_toxin/cell-grow_inhib"/>
</dbReference>
<dbReference type="AlphaFoldDB" id="A0A5B8SZM8"/>
<dbReference type="GO" id="GO:0004521">
    <property type="term" value="F:RNA endonuclease activity"/>
    <property type="evidence" value="ECO:0007669"/>
    <property type="project" value="TreeGrafter"/>
</dbReference>
<dbReference type="GO" id="GO:0006402">
    <property type="term" value="P:mRNA catabolic process"/>
    <property type="evidence" value="ECO:0007669"/>
    <property type="project" value="TreeGrafter"/>
</dbReference>
<reference evidence="3 4" key="1">
    <citation type="submission" date="2019-06" db="EMBL/GenBank/DDBJ databases">
        <title>Genome analyses of bacteria isolated from kimchi.</title>
        <authorList>
            <person name="Lee S."/>
            <person name="Ahn S."/>
            <person name="Roh S."/>
        </authorList>
    </citation>
    <scope>NUCLEOTIDE SEQUENCE [LARGE SCALE GENOMIC DNA]</scope>
    <source>
        <strain evidence="3 4">CBA3630</strain>
    </source>
</reference>
<dbReference type="KEGG" id="lpse:FGL85_07425"/>
<dbReference type="PANTHER" id="PTHR33988:SF3">
    <property type="entry name" value="ENDORIBONUCLEASE TOXIN CHPB-RELATED"/>
    <property type="match status" value="1"/>
</dbReference>
<dbReference type="Proteomes" id="UP000321296">
    <property type="component" value="Chromosome"/>
</dbReference>
<proteinExistence type="inferred from homology"/>
<dbReference type="InterPro" id="IPR003477">
    <property type="entry name" value="PemK-like"/>
</dbReference>
<dbReference type="Pfam" id="PF02452">
    <property type="entry name" value="PemK_toxin"/>
    <property type="match status" value="1"/>
</dbReference>
<dbReference type="SUPFAM" id="SSF50118">
    <property type="entry name" value="Cell growth inhibitor/plasmid maintenance toxic component"/>
    <property type="match status" value="1"/>
</dbReference>
<dbReference type="GO" id="GO:0016075">
    <property type="term" value="P:rRNA catabolic process"/>
    <property type="evidence" value="ECO:0007669"/>
    <property type="project" value="TreeGrafter"/>
</dbReference>
<name>A0A5B8SZM8_LEUPS</name>
<gene>
    <name evidence="3" type="ORF">FGL85_07425</name>
</gene>
<protein>
    <submittedName>
        <fullName evidence="3">Type II toxin-antitoxin system PemK/MazF family toxin</fullName>
    </submittedName>
</protein>
<comment type="similarity">
    <text evidence="1">Belongs to the PemK/MazF family.</text>
</comment>
<evidence type="ECO:0000256" key="2">
    <source>
        <dbReference type="ARBA" id="ARBA00022649"/>
    </source>
</evidence>